<feature type="transmembrane region" description="Helical" evidence="7">
    <location>
        <begin position="68"/>
        <end position="89"/>
    </location>
</feature>
<feature type="transmembrane region" description="Helical" evidence="7">
    <location>
        <begin position="304"/>
        <end position="327"/>
    </location>
</feature>
<evidence type="ECO:0000256" key="6">
    <source>
        <dbReference type="ARBA" id="ARBA00023136"/>
    </source>
</evidence>
<evidence type="ECO:0000313" key="9">
    <source>
        <dbReference type="EMBL" id="ABW25626.1"/>
    </source>
</evidence>
<dbReference type="GO" id="GO:0005886">
    <property type="term" value="C:plasma membrane"/>
    <property type="evidence" value="ECO:0007669"/>
    <property type="project" value="UniProtKB-SubCell"/>
</dbReference>
<evidence type="ECO:0000256" key="3">
    <source>
        <dbReference type="ARBA" id="ARBA00022475"/>
    </source>
</evidence>
<sequence length="450" mass="49479">MQTFLLIWLGQVVSLLGTKLTEFALGVWVYQQNQSISQLALVILFTYLPNTLISPIAGSLVDRWDRRWAMILSDAAAGIGTLIIGALVLTNQLEIWHIYLAVGVNSIFNAFQVPAYTAAISQLTPASQYSRMNGMVQISRGIARVISPAIAGFLIGIVGIGGILIIDFSTFLIALSTLLIARFPKIVRTRPTKPPQIRRLLQEMQFAWRYITKRPGLSRLLLFMSTNFFSVGILEVVFWPLILDFGSREELGYVLSIGGSGLLLGSIVMTAWGGPKRRVYGLLYFIPLQAGIMLMAALQTSIPLAAMGLFVYLFAQPIIVSCNQAIWQSKVPQHYQGRVFALQQMIEKSLAIFAYIVVGPLVENFLEPLMAGGPFAETVGPYIGGIGEGRGIALMVLMMGIGNLVATAMAFRSRRLRRLDVEIPTVKTLDRPVSKSEIPDAYSFEEATSP</sequence>
<dbReference type="CDD" id="cd06173">
    <property type="entry name" value="MFS_MefA_like"/>
    <property type="match status" value="1"/>
</dbReference>
<gene>
    <name evidence="9" type="ordered locus">AM1_0576</name>
</gene>
<feature type="domain" description="Major facilitator superfamily (MFS) profile" evidence="8">
    <location>
        <begin position="1"/>
        <end position="193"/>
    </location>
</feature>
<organism evidence="9 10">
    <name type="scientific">Acaryochloris marina (strain MBIC 11017)</name>
    <dbReference type="NCBI Taxonomy" id="329726"/>
    <lineage>
        <taxon>Bacteria</taxon>
        <taxon>Bacillati</taxon>
        <taxon>Cyanobacteriota</taxon>
        <taxon>Cyanophyceae</taxon>
        <taxon>Acaryochloridales</taxon>
        <taxon>Acaryochloridaceae</taxon>
        <taxon>Acaryochloris</taxon>
    </lineage>
</organism>
<evidence type="ECO:0000313" key="10">
    <source>
        <dbReference type="Proteomes" id="UP000000268"/>
    </source>
</evidence>
<dbReference type="Pfam" id="PF07690">
    <property type="entry name" value="MFS_1"/>
    <property type="match status" value="1"/>
</dbReference>
<evidence type="ECO:0000256" key="1">
    <source>
        <dbReference type="ARBA" id="ARBA00004651"/>
    </source>
</evidence>
<feature type="transmembrane region" description="Helical" evidence="7">
    <location>
        <begin position="141"/>
        <end position="158"/>
    </location>
</feature>
<dbReference type="PANTHER" id="PTHR43266:SF2">
    <property type="entry name" value="MAJOR FACILITATOR SUPERFAMILY (MFS) PROFILE DOMAIN-CONTAINING PROTEIN"/>
    <property type="match status" value="1"/>
</dbReference>
<evidence type="ECO:0000256" key="4">
    <source>
        <dbReference type="ARBA" id="ARBA00022692"/>
    </source>
</evidence>
<dbReference type="InterPro" id="IPR020846">
    <property type="entry name" value="MFS_dom"/>
</dbReference>
<feature type="transmembrane region" description="Helical" evidence="7">
    <location>
        <begin position="164"/>
        <end position="183"/>
    </location>
</feature>
<dbReference type="eggNOG" id="COG0477">
    <property type="taxonomic scope" value="Bacteria"/>
</dbReference>
<dbReference type="HOGENOM" id="CLU_034180_16_0_3"/>
<feature type="transmembrane region" description="Helical" evidence="7">
    <location>
        <begin position="391"/>
        <end position="411"/>
    </location>
</feature>
<dbReference type="InterPro" id="IPR036259">
    <property type="entry name" value="MFS_trans_sf"/>
</dbReference>
<dbReference type="EMBL" id="CP000828">
    <property type="protein sequence ID" value="ABW25626.1"/>
    <property type="molecule type" value="Genomic_DNA"/>
</dbReference>
<feature type="transmembrane region" description="Helical" evidence="7">
    <location>
        <begin position="251"/>
        <end position="272"/>
    </location>
</feature>
<evidence type="ECO:0000256" key="5">
    <source>
        <dbReference type="ARBA" id="ARBA00022989"/>
    </source>
</evidence>
<feature type="transmembrane region" description="Helical" evidence="7">
    <location>
        <begin position="39"/>
        <end position="61"/>
    </location>
</feature>
<dbReference type="Proteomes" id="UP000000268">
    <property type="component" value="Chromosome"/>
</dbReference>
<proteinExistence type="predicted"/>
<dbReference type="InterPro" id="IPR011701">
    <property type="entry name" value="MFS"/>
</dbReference>
<keyword evidence="6 7" id="KW-0472">Membrane</keyword>
<dbReference type="SUPFAM" id="SSF103473">
    <property type="entry name" value="MFS general substrate transporter"/>
    <property type="match status" value="1"/>
</dbReference>
<dbReference type="Gene3D" id="1.20.1250.20">
    <property type="entry name" value="MFS general substrate transporter like domains"/>
    <property type="match status" value="1"/>
</dbReference>
<dbReference type="OrthoDB" id="9775268at2"/>
<keyword evidence="3" id="KW-1003">Cell membrane</keyword>
<dbReference type="PANTHER" id="PTHR43266">
    <property type="entry name" value="MACROLIDE-EFFLUX PROTEIN"/>
    <property type="match status" value="1"/>
</dbReference>
<accession>B0CD35</accession>
<dbReference type="STRING" id="329726.AM1_0576"/>
<name>B0CD35_ACAM1</name>
<dbReference type="KEGG" id="amr:AM1_0576"/>
<dbReference type="AlphaFoldDB" id="B0CD35"/>
<comment type="subcellular location">
    <subcellularLocation>
        <location evidence="1">Cell membrane</location>
        <topology evidence="1">Multi-pass membrane protein</topology>
    </subcellularLocation>
</comment>
<evidence type="ECO:0000259" key="8">
    <source>
        <dbReference type="PROSITE" id="PS50850"/>
    </source>
</evidence>
<dbReference type="PROSITE" id="PS50850">
    <property type="entry name" value="MFS"/>
    <property type="match status" value="1"/>
</dbReference>
<keyword evidence="2" id="KW-0813">Transport</keyword>
<feature type="transmembrane region" description="Helical" evidence="7">
    <location>
        <begin position="220"/>
        <end position="239"/>
    </location>
</feature>
<feature type="transmembrane region" description="Helical" evidence="7">
    <location>
        <begin position="279"/>
        <end position="298"/>
    </location>
</feature>
<keyword evidence="10" id="KW-1185">Reference proteome</keyword>
<keyword evidence="5 7" id="KW-1133">Transmembrane helix</keyword>
<protein>
    <submittedName>
        <fullName evidence="9">Major facilitator family protein</fullName>
    </submittedName>
</protein>
<evidence type="ECO:0000256" key="7">
    <source>
        <dbReference type="SAM" id="Phobius"/>
    </source>
</evidence>
<dbReference type="GO" id="GO:0022857">
    <property type="term" value="F:transmembrane transporter activity"/>
    <property type="evidence" value="ECO:0007669"/>
    <property type="project" value="InterPro"/>
</dbReference>
<feature type="transmembrane region" description="Helical" evidence="7">
    <location>
        <begin position="95"/>
        <end position="120"/>
    </location>
</feature>
<dbReference type="RefSeq" id="WP_012161225.1">
    <property type="nucleotide sequence ID" value="NC_009925.1"/>
</dbReference>
<keyword evidence="4 7" id="KW-0812">Transmembrane</keyword>
<evidence type="ECO:0000256" key="2">
    <source>
        <dbReference type="ARBA" id="ARBA00022448"/>
    </source>
</evidence>
<reference evidence="9 10" key="1">
    <citation type="journal article" date="2008" name="Proc. Natl. Acad. Sci. U.S.A.">
        <title>Niche adaptation and genome expansion in the chlorophyll d-producing cyanobacterium Acaryochloris marina.</title>
        <authorList>
            <person name="Swingley W.D."/>
            <person name="Chen M."/>
            <person name="Cheung P.C."/>
            <person name="Conrad A.L."/>
            <person name="Dejesa L.C."/>
            <person name="Hao J."/>
            <person name="Honchak B.M."/>
            <person name="Karbach L.E."/>
            <person name="Kurdoglu A."/>
            <person name="Lahiri S."/>
            <person name="Mastrian S.D."/>
            <person name="Miyashita H."/>
            <person name="Page L."/>
            <person name="Ramakrishna P."/>
            <person name="Satoh S."/>
            <person name="Sattley W.M."/>
            <person name="Shimada Y."/>
            <person name="Taylor H.L."/>
            <person name="Tomo T."/>
            <person name="Tsuchiya T."/>
            <person name="Wang Z.T."/>
            <person name="Raymond J."/>
            <person name="Mimuro M."/>
            <person name="Blankenship R.E."/>
            <person name="Touchman J.W."/>
        </authorList>
    </citation>
    <scope>NUCLEOTIDE SEQUENCE [LARGE SCALE GENOMIC DNA]</scope>
    <source>
        <strain evidence="10">MBIC 11017</strain>
    </source>
</reference>